<comment type="caution">
    <text evidence="2">The sequence shown here is derived from an EMBL/GenBank/DDBJ whole genome shotgun (WGS) entry which is preliminary data.</text>
</comment>
<dbReference type="EMBL" id="VRTS01000003">
    <property type="protein sequence ID" value="TXK64571.1"/>
    <property type="molecule type" value="Genomic_DNA"/>
</dbReference>
<feature type="signal peptide" evidence="1">
    <location>
        <begin position="1"/>
        <end position="26"/>
    </location>
</feature>
<name>A0A5C8KUG2_9GAMM</name>
<proteinExistence type="predicted"/>
<sequence>MNRFPGTVLAVALALAVALLPVVALAQAPEPRMPRAPAALPQALVIEGWWGYPCLTTTPNCFPDAAVDWVPLEVAAWVGDEKFIGGFTSFEGDRSEFEVAVQVPPLQRGDMVMLEVTAQAPEGHVARFTSLQDVAYRLQAAADADGRVALGNRRPNMLTILSTALVGLLEEANGGDWRMDEQQFQRLLRQVDPARLMRHALAFQGLVSGALPGAGTVDPNALVASTDAVEAYLADVPEEVLQAVFEQFQTWGSSAYQPIDFEGLDLTLAPGASPGTIAFGRRAGVRMRLRDEWEEQGGFSTVIDTGLVRGLTTFFELHIDSLQRAARVVRPGQPSFESQRITYECAGQGEVQALRITGRNPFMFRRMAMAGALEFVEYTELNDLGYRAIEGDVVPCVETLPVFEAVRHYAVAYPPRGLARAPVAVPRGPVALQMLNPDPDPMEEDSQFIAGTIDLSTGAVDAPGYASGGTVALGPGAQVSLAVDTLPGSLIDGRVVMRLEGLRDDGLGAAEWGVSSRVEDSDATTCARMSRRWWRWTPTWCFPVGCWRARGARAATCRCRVRWMHWR</sequence>
<evidence type="ECO:0000313" key="3">
    <source>
        <dbReference type="Proteomes" id="UP000321248"/>
    </source>
</evidence>
<evidence type="ECO:0000313" key="2">
    <source>
        <dbReference type="EMBL" id="TXK64571.1"/>
    </source>
</evidence>
<dbReference type="AlphaFoldDB" id="A0A5C8KUG2"/>
<gene>
    <name evidence="2" type="ORF">FU658_06775</name>
</gene>
<organism evidence="2 3">
    <name type="scientific">Alkalisalibacterium limincola</name>
    <dbReference type="NCBI Taxonomy" id="2699169"/>
    <lineage>
        <taxon>Bacteria</taxon>
        <taxon>Pseudomonadati</taxon>
        <taxon>Pseudomonadota</taxon>
        <taxon>Gammaproteobacteria</taxon>
        <taxon>Lysobacterales</taxon>
        <taxon>Lysobacteraceae</taxon>
        <taxon>Alkalisalibacterium</taxon>
    </lineage>
</organism>
<evidence type="ECO:0000256" key="1">
    <source>
        <dbReference type="SAM" id="SignalP"/>
    </source>
</evidence>
<keyword evidence="3" id="KW-1185">Reference proteome</keyword>
<feature type="chain" id="PRO_5022680795" evidence="1">
    <location>
        <begin position="27"/>
        <end position="567"/>
    </location>
</feature>
<dbReference type="Proteomes" id="UP000321248">
    <property type="component" value="Unassembled WGS sequence"/>
</dbReference>
<accession>A0A5C8KUG2</accession>
<keyword evidence="1" id="KW-0732">Signal</keyword>
<dbReference type="RefSeq" id="WP_147891382.1">
    <property type="nucleotide sequence ID" value="NZ_VRTS01000003.1"/>
</dbReference>
<protein>
    <submittedName>
        <fullName evidence="2">Uncharacterized protein</fullName>
    </submittedName>
</protein>
<reference evidence="2 3" key="1">
    <citation type="submission" date="2019-08" db="EMBL/GenBank/DDBJ databases">
        <authorList>
            <person name="Karlyshev A.V."/>
        </authorList>
    </citation>
    <scope>NUCLEOTIDE SEQUENCE [LARGE SCALE GENOMIC DNA]</scope>
    <source>
        <strain evidence="2 3">Alg18-2.2</strain>
    </source>
</reference>